<dbReference type="GO" id="GO:0004622">
    <property type="term" value="F:phosphatidylcholine lysophospholipase activity"/>
    <property type="evidence" value="ECO:0007669"/>
    <property type="project" value="TreeGrafter"/>
</dbReference>
<dbReference type="SUPFAM" id="SSF52266">
    <property type="entry name" value="SGNH hydrolase"/>
    <property type="match status" value="1"/>
</dbReference>
<dbReference type="OrthoDB" id="408760at2759"/>
<sequence>MEVSSPRPPLSILCFGDSLTEGYSQFGLSMTPYSKTLKTILLDTNAWSKSKIEIVTDGVSGDRVVHGQFKDRMDKQILVQILTLFASARALLITHFRSTTNLEPLDTGSTTSKPLYNYTLFLGGTNDLGWGLPASEIWSSIKTMTAIPLRHNSKLVLFTVPECGVKNRDLDARRDELNRLIKADDREGVYVFDLHSAMPYHSMSEQEREEVWDDGLHFTPRGYEVMGEFVTRRMLEIIESEEKQGNGVSTVIQEVD</sequence>
<name>A0A9P6VM81_9HELO</name>
<comment type="caution">
    <text evidence="2">The sequence shown here is derived from an EMBL/GenBank/DDBJ whole genome shotgun (WGS) entry which is preliminary data.</text>
</comment>
<evidence type="ECO:0000313" key="3">
    <source>
        <dbReference type="Proteomes" id="UP000785200"/>
    </source>
</evidence>
<dbReference type="Pfam" id="PF13472">
    <property type="entry name" value="Lipase_GDSL_2"/>
    <property type="match status" value="1"/>
</dbReference>
<proteinExistence type="predicted"/>
<dbReference type="PANTHER" id="PTHR30383:SF19">
    <property type="entry name" value="FIBRONECTIN TYPE-III DOMAIN-CONTAINING PROTEIN"/>
    <property type="match status" value="1"/>
</dbReference>
<gene>
    <name evidence="2" type="ORF">D0Z07_2285</name>
</gene>
<dbReference type="InterPro" id="IPR013830">
    <property type="entry name" value="SGNH_hydro"/>
</dbReference>
<organism evidence="2 3">
    <name type="scientific">Hyphodiscus hymeniophilus</name>
    <dbReference type="NCBI Taxonomy" id="353542"/>
    <lineage>
        <taxon>Eukaryota</taxon>
        <taxon>Fungi</taxon>
        <taxon>Dikarya</taxon>
        <taxon>Ascomycota</taxon>
        <taxon>Pezizomycotina</taxon>
        <taxon>Leotiomycetes</taxon>
        <taxon>Helotiales</taxon>
        <taxon>Hyphodiscaceae</taxon>
        <taxon>Hyphodiscus</taxon>
    </lineage>
</organism>
<keyword evidence="3" id="KW-1185">Reference proteome</keyword>
<dbReference type="AlphaFoldDB" id="A0A9P6VM81"/>
<dbReference type="InterPro" id="IPR036514">
    <property type="entry name" value="SGNH_hydro_sf"/>
</dbReference>
<dbReference type="PANTHER" id="PTHR30383">
    <property type="entry name" value="THIOESTERASE 1/PROTEASE 1/LYSOPHOSPHOLIPASE L1"/>
    <property type="match status" value="1"/>
</dbReference>
<accession>A0A9P6VM81</accession>
<evidence type="ECO:0000259" key="1">
    <source>
        <dbReference type="Pfam" id="PF13472"/>
    </source>
</evidence>
<protein>
    <recommendedName>
        <fullName evidence="1">SGNH hydrolase-type esterase domain-containing protein</fullName>
    </recommendedName>
</protein>
<evidence type="ECO:0000313" key="2">
    <source>
        <dbReference type="EMBL" id="KAG0650846.1"/>
    </source>
</evidence>
<reference evidence="2" key="1">
    <citation type="submission" date="2019-07" db="EMBL/GenBank/DDBJ databases">
        <title>Hyphodiscus hymeniophilus genome sequencing and assembly.</title>
        <authorList>
            <person name="Kramer G."/>
            <person name="Nodwell J."/>
        </authorList>
    </citation>
    <scope>NUCLEOTIDE SEQUENCE</scope>
    <source>
        <strain evidence="2">ATCC 34498</strain>
    </source>
</reference>
<feature type="domain" description="SGNH hydrolase-type esterase" evidence="1">
    <location>
        <begin position="14"/>
        <end position="225"/>
    </location>
</feature>
<dbReference type="Gene3D" id="3.40.50.1110">
    <property type="entry name" value="SGNH hydrolase"/>
    <property type="match status" value="1"/>
</dbReference>
<dbReference type="Proteomes" id="UP000785200">
    <property type="component" value="Unassembled WGS sequence"/>
</dbReference>
<dbReference type="EMBL" id="VNKQ01000005">
    <property type="protein sequence ID" value="KAG0650846.1"/>
    <property type="molecule type" value="Genomic_DNA"/>
</dbReference>
<dbReference type="InterPro" id="IPR051532">
    <property type="entry name" value="Ester_Hydrolysis_Enzymes"/>
</dbReference>